<keyword evidence="2" id="KW-1185">Reference proteome</keyword>
<dbReference type="AlphaFoldDB" id="A0AAW0XMS9"/>
<reference evidence="1 2" key="1">
    <citation type="journal article" date="2024" name="BMC Genomics">
        <title>Genome assembly of redclaw crayfish (Cherax quadricarinatus) provides insights into its immune adaptation and hypoxia tolerance.</title>
        <authorList>
            <person name="Liu Z."/>
            <person name="Zheng J."/>
            <person name="Li H."/>
            <person name="Fang K."/>
            <person name="Wang S."/>
            <person name="He J."/>
            <person name="Zhou D."/>
            <person name="Weng S."/>
            <person name="Chi M."/>
            <person name="Gu Z."/>
            <person name="He J."/>
            <person name="Li F."/>
            <person name="Wang M."/>
        </authorList>
    </citation>
    <scope>NUCLEOTIDE SEQUENCE [LARGE SCALE GENOMIC DNA]</scope>
    <source>
        <strain evidence="1">ZL_2023a</strain>
    </source>
</reference>
<organism evidence="1 2">
    <name type="scientific">Cherax quadricarinatus</name>
    <name type="common">Australian red claw crayfish</name>
    <dbReference type="NCBI Taxonomy" id="27406"/>
    <lineage>
        <taxon>Eukaryota</taxon>
        <taxon>Metazoa</taxon>
        <taxon>Ecdysozoa</taxon>
        <taxon>Arthropoda</taxon>
        <taxon>Crustacea</taxon>
        <taxon>Multicrustacea</taxon>
        <taxon>Malacostraca</taxon>
        <taxon>Eumalacostraca</taxon>
        <taxon>Eucarida</taxon>
        <taxon>Decapoda</taxon>
        <taxon>Pleocyemata</taxon>
        <taxon>Astacidea</taxon>
        <taxon>Parastacoidea</taxon>
        <taxon>Parastacidae</taxon>
        <taxon>Cherax</taxon>
    </lineage>
</organism>
<protein>
    <submittedName>
        <fullName evidence="1">Uncharacterized protein</fullName>
    </submittedName>
</protein>
<dbReference type="Proteomes" id="UP001445076">
    <property type="component" value="Unassembled WGS sequence"/>
</dbReference>
<accession>A0AAW0XMS9</accession>
<evidence type="ECO:0000313" key="2">
    <source>
        <dbReference type="Proteomes" id="UP001445076"/>
    </source>
</evidence>
<proteinExistence type="predicted"/>
<feature type="non-terminal residue" evidence="1">
    <location>
        <position position="1"/>
    </location>
</feature>
<name>A0AAW0XMS9_CHEQU</name>
<comment type="caution">
    <text evidence="1">The sequence shown here is derived from an EMBL/GenBank/DDBJ whole genome shotgun (WGS) entry which is preliminary data.</text>
</comment>
<dbReference type="EMBL" id="JARKIK010000018">
    <property type="protein sequence ID" value="KAK8745890.1"/>
    <property type="molecule type" value="Genomic_DNA"/>
</dbReference>
<evidence type="ECO:0000313" key="1">
    <source>
        <dbReference type="EMBL" id="KAK8745890.1"/>
    </source>
</evidence>
<gene>
    <name evidence="1" type="ORF">OTU49_000075</name>
</gene>
<sequence>TEDARSSGFCTTLADITQDAALTEDSIYETIPEVQISGAEASEGIYENINTGGVSEKVNLPITHVQAYFSYLIKSGEAVENFWSTSETYLKSTYVGQKPENKLKNRSNKIIP</sequence>
<feature type="non-terminal residue" evidence="1">
    <location>
        <position position="112"/>
    </location>
</feature>